<dbReference type="GO" id="GO:0008017">
    <property type="term" value="F:microtubule binding"/>
    <property type="evidence" value="ECO:0007669"/>
    <property type="project" value="InterPro"/>
</dbReference>
<reference evidence="9" key="2">
    <citation type="submission" date="2020-05" db="UniProtKB">
        <authorList>
            <consortium name="EnsemblMetazoa"/>
        </authorList>
    </citation>
    <scope>IDENTIFICATION</scope>
    <source>
        <strain evidence="9">IAEA</strain>
    </source>
</reference>
<dbReference type="GO" id="GO:0005634">
    <property type="term" value="C:nucleus"/>
    <property type="evidence" value="ECO:0007669"/>
    <property type="project" value="TreeGrafter"/>
</dbReference>
<dbReference type="Pfam" id="PF00225">
    <property type="entry name" value="Kinesin"/>
    <property type="match status" value="1"/>
</dbReference>
<dbReference type="AlphaFoldDB" id="A0A1A9WCV4"/>
<protein>
    <recommendedName>
        <fullName evidence="8">Kinesin motor domain-containing protein</fullName>
    </recommendedName>
</protein>
<dbReference type="SUPFAM" id="SSF52540">
    <property type="entry name" value="P-loop containing nucleoside triphosphate hydrolases"/>
    <property type="match status" value="1"/>
</dbReference>
<evidence type="ECO:0000256" key="3">
    <source>
        <dbReference type="ARBA" id="ARBA00022741"/>
    </source>
</evidence>
<name>A0A1A9WCV4_9MUSC</name>
<dbReference type="GO" id="GO:0016887">
    <property type="term" value="F:ATP hydrolysis activity"/>
    <property type="evidence" value="ECO:0007669"/>
    <property type="project" value="TreeGrafter"/>
</dbReference>
<keyword evidence="4" id="KW-0067">ATP-binding</keyword>
<sequence length="243" mass="27902">MQRSALKLLRYGGKKLAYASTSINANSSRSHCIFLVDVLKYFPDGVIKRHSYKFCDLTGSEKVDKIGNFGSRLKEAQRINTSLMILGRCLEAANNTNDSKRKHIPFRDSKLMMLLQAALQGSEKLTILVNVKALDKYYEENANVLNFALIAKNIIFKSSVVNHLHEKNGKNICKNFKEEQESLRDDFLDTFHTVFVETEEEKQKLLQIQLQCQAQAYETMLASLTRKYKAEIENLEEGLERRN</sequence>
<dbReference type="GO" id="GO:0003777">
    <property type="term" value="F:microtubule motor activity"/>
    <property type="evidence" value="ECO:0007669"/>
    <property type="project" value="InterPro"/>
</dbReference>
<dbReference type="Proteomes" id="UP000091820">
    <property type="component" value="Unassembled WGS sequence"/>
</dbReference>
<reference evidence="10" key="1">
    <citation type="submission" date="2014-03" db="EMBL/GenBank/DDBJ databases">
        <authorList>
            <person name="Aksoy S."/>
            <person name="Warren W."/>
            <person name="Wilson R.K."/>
        </authorList>
    </citation>
    <scope>NUCLEOTIDE SEQUENCE [LARGE SCALE GENOMIC DNA]</scope>
    <source>
        <strain evidence="10">IAEA</strain>
    </source>
</reference>
<dbReference type="InterPro" id="IPR036961">
    <property type="entry name" value="Kinesin_motor_dom_sf"/>
</dbReference>
<keyword evidence="5" id="KW-0505">Motor protein</keyword>
<dbReference type="PANTHER" id="PTHR24115:SF1008">
    <property type="entry name" value="KINESIN-LIKE PROTEIN SUBITO"/>
    <property type="match status" value="1"/>
</dbReference>
<dbReference type="InterPro" id="IPR027640">
    <property type="entry name" value="Kinesin-like_fam"/>
</dbReference>
<evidence type="ECO:0000256" key="7">
    <source>
        <dbReference type="PROSITE-ProRule" id="PRU00283"/>
    </source>
</evidence>
<keyword evidence="10" id="KW-1185">Reference proteome</keyword>
<dbReference type="InterPro" id="IPR001752">
    <property type="entry name" value="Kinesin_motor_dom"/>
</dbReference>
<dbReference type="InterPro" id="IPR027417">
    <property type="entry name" value="P-loop_NTPase"/>
</dbReference>
<dbReference type="PANTHER" id="PTHR24115">
    <property type="entry name" value="KINESIN-RELATED"/>
    <property type="match status" value="1"/>
</dbReference>
<keyword evidence="6" id="KW-0963">Cytoplasm</keyword>
<dbReference type="EnsemblMetazoa" id="GBRI014923-RA">
    <property type="protein sequence ID" value="GBRI014923-PA"/>
    <property type="gene ID" value="GBRI014923"/>
</dbReference>
<keyword evidence="3" id="KW-0547">Nucleotide-binding</keyword>
<evidence type="ECO:0000256" key="5">
    <source>
        <dbReference type="ARBA" id="ARBA00023175"/>
    </source>
</evidence>
<evidence type="ECO:0000259" key="8">
    <source>
        <dbReference type="PROSITE" id="PS50067"/>
    </source>
</evidence>
<evidence type="ECO:0000313" key="9">
    <source>
        <dbReference type="EnsemblMetazoa" id="GBRI014923-PA"/>
    </source>
</evidence>
<comment type="similarity">
    <text evidence="7">Belongs to the TRAFAC class myosin-kinesin ATPase superfamily. Kinesin family.</text>
</comment>
<dbReference type="GO" id="GO:0005524">
    <property type="term" value="F:ATP binding"/>
    <property type="evidence" value="ECO:0007669"/>
    <property type="project" value="UniProtKB-KW"/>
</dbReference>
<dbReference type="GO" id="GO:0005874">
    <property type="term" value="C:microtubule"/>
    <property type="evidence" value="ECO:0007669"/>
    <property type="project" value="UniProtKB-KW"/>
</dbReference>
<evidence type="ECO:0000313" key="10">
    <source>
        <dbReference type="Proteomes" id="UP000091820"/>
    </source>
</evidence>
<feature type="domain" description="Kinesin motor" evidence="8">
    <location>
        <begin position="1"/>
        <end position="154"/>
    </location>
</feature>
<dbReference type="GO" id="GO:0005871">
    <property type="term" value="C:kinesin complex"/>
    <property type="evidence" value="ECO:0007669"/>
    <property type="project" value="TreeGrafter"/>
</dbReference>
<proteinExistence type="inferred from homology"/>
<evidence type="ECO:0000256" key="1">
    <source>
        <dbReference type="ARBA" id="ARBA00004245"/>
    </source>
</evidence>
<organism evidence="9 10">
    <name type="scientific">Glossina brevipalpis</name>
    <dbReference type="NCBI Taxonomy" id="37001"/>
    <lineage>
        <taxon>Eukaryota</taxon>
        <taxon>Metazoa</taxon>
        <taxon>Ecdysozoa</taxon>
        <taxon>Arthropoda</taxon>
        <taxon>Hexapoda</taxon>
        <taxon>Insecta</taxon>
        <taxon>Pterygota</taxon>
        <taxon>Neoptera</taxon>
        <taxon>Endopterygota</taxon>
        <taxon>Diptera</taxon>
        <taxon>Brachycera</taxon>
        <taxon>Muscomorpha</taxon>
        <taxon>Hippoboscoidea</taxon>
        <taxon>Glossinidae</taxon>
        <taxon>Glossina</taxon>
    </lineage>
</organism>
<dbReference type="SMART" id="SM00129">
    <property type="entry name" value="KISc"/>
    <property type="match status" value="1"/>
</dbReference>
<evidence type="ECO:0000256" key="2">
    <source>
        <dbReference type="ARBA" id="ARBA00022701"/>
    </source>
</evidence>
<dbReference type="GO" id="GO:0007018">
    <property type="term" value="P:microtubule-based movement"/>
    <property type="evidence" value="ECO:0007669"/>
    <property type="project" value="InterPro"/>
</dbReference>
<accession>A0A1A9WCV4</accession>
<dbReference type="STRING" id="37001.A0A1A9WCV4"/>
<dbReference type="VEuPathDB" id="VectorBase:GBRI014923"/>
<comment type="subcellular location">
    <subcellularLocation>
        <location evidence="1">Cytoplasm</location>
        <location evidence="1">Cytoskeleton</location>
    </subcellularLocation>
</comment>
<keyword evidence="6" id="KW-0206">Cytoskeleton</keyword>
<dbReference type="PROSITE" id="PS50067">
    <property type="entry name" value="KINESIN_MOTOR_2"/>
    <property type="match status" value="1"/>
</dbReference>
<evidence type="ECO:0000256" key="4">
    <source>
        <dbReference type="ARBA" id="ARBA00022840"/>
    </source>
</evidence>
<evidence type="ECO:0000256" key="6">
    <source>
        <dbReference type="ARBA" id="ARBA00023212"/>
    </source>
</evidence>
<comment type="caution">
    <text evidence="7">Lacks conserved residue(s) required for the propagation of feature annotation.</text>
</comment>
<keyword evidence="2" id="KW-0493">Microtubule</keyword>
<dbReference type="PRINTS" id="PR00380">
    <property type="entry name" value="KINESINHEAVY"/>
</dbReference>
<dbReference type="Gene3D" id="3.40.850.10">
    <property type="entry name" value="Kinesin motor domain"/>
    <property type="match status" value="1"/>
</dbReference>